<evidence type="ECO:0000313" key="4">
    <source>
        <dbReference type="EMBL" id="MCO4294785.1"/>
    </source>
</evidence>
<name>A0A9X2F5Z9_9SPHI</name>
<feature type="region of interest" description="Disordered" evidence="1">
    <location>
        <begin position="187"/>
        <end position="207"/>
    </location>
</feature>
<protein>
    <submittedName>
        <fullName evidence="4">LysM peptidoglycan-binding domain-containing protein</fullName>
    </submittedName>
</protein>
<dbReference type="PANTHER" id="PTHR33734">
    <property type="entry name" value="LYSM DOMAIN-CONTAINING GPI-ANCHORED PROTEIN 2"/>
    <property type="match status" value="1"/>
</dbReference>
<dbReference type="InterPro" id="IPR036779">
    <property type="entry name" value="LysM_dom_sf"/>
</dbReference>
<proteinExistence type="predicted"/>
<dbReference type="InterPro" id="IPR018392">
    <property type="entry name" value="LysM"/>
</dbReference>
<keyword evidence="2" id="KW-0732">Signal</keyword>
<accession>A0A9X2F5Z9</accession>
<gene>
    <name evidence="4" type="ORF">NF867_18120</name>
</gene>
<dbReference type="PANTHER" id="PTHR33734:SF22">
    <property type="entry name" value="MEMBRANE-BOUND LYTIC MUREIN TRANSGLYCOSYLASE D"/>
    <property type="match status" value="1"/>
</dbReference>
<dbReference type="RefSeq" id="WP_252589817.1">
    <property type="nucleotide sequence ID" value="NZ_JAMWYS010000062.1"/>
</dbReference>
<dbReference type="PROSITE" id="PS51782">
    <property type="entry name" value="LYSM"/>
    <property type="match status" value="1"/>
</dbReference>
<dbReference type="EMBL" id="JAMWYS010000062">
    <property type="protein sequence ID" value="MCO4294785.1"/>
    <property type="molecule type" value="Genomic_DNA"/>
</dbReference>
<dbReference type="AlphaFoldDB" id="A0A9X2F5Z9"/>
<dbReference type="GO" id="GO:0008932">
    <property type="term" value="F:lytic endotransglycosylase activity"/>
    <property type="evidence" value="ECO:0007669"/>
    <property type="project" value="TreeGrafter"/>
</dbReference>
<dbReference type="Gene3D" id="2.40.40.10">
    <property type="entry name" value="RlpA-like domain"/>
    <property type="match status" value="1"/>
</dbReference>
<keyword evidence="5" id="KW-1185">Reference proteome</keyword>
<feature type="domain" description="LysM" evidence="3">
    <location>
        <begin position="100"/>
        <end position="143"/>
    </location>
</feature>
<feature type="signal peptide" evidence="2">
    <location>
        <begin position="1"/>
        <end position="20"/>
    </location>
</feature>
<evidence type="ECO:0000313" key="5">
    <source>
        <dbReference type="Proteomes" id="UP001155182"/>
    </source>
</evidence>
<evidence type="ECO:0000256" key="1">
    <source>
        <dbReference type="SAM" id="MobiDB-lite"/>
    </source>
</evidence>
<dbReference type="CDD" id="cd00118">
    <property type="entry name" value="LysM"/>
    <property type="match status" value="2"/>
</dbReference>
<evidence type="ECO:0000259" key="3">
    <source>
        <dbReference type="PROSITE" id="PS51782"/>
    </source>
</evidence>
<feature type="compositionally biased region" description="Low complexity" evidence="1">
    <location>
        <begin position="198"/>
        <end position="207"/>
    </location>
</feature>
<feature type="chain" id="PRO_5040963850" evidence="2">
    <location>
        <begin position="21"/>
        <end position="305"/>
    </location>
</feature>
<sequence length="305" mass="32913">MKRLGILLLSLLGIVAIAKASTVDSLGVGEYKGKPVILHLIESKENYYSISRKYHVSPSELMTFNDNAPIRIGDTLKVYKKNLSLKKGTSAAVASTGKAIEHTVVTGETMFSISRKYNVSVEDILTWNNLKDNSAKIGQKLKIIPGTKASAAIPAATLPATKPAEQVVKIEKQEEVKVVPKPVTVKTETTEDPKTDTAESTAEATTANTPVKVSGREVHESGMATWISDNDLNQAKSVALHRSAPIGTIIKITNPMSNKSVYVKVVGNFPESADTKNVLIVISKSAANLLGVRDQKFRIDLSYAL</sequence>
<feature type="compositionally biased region" description="Basic and acidic residues" evidence="1">
    <location>
        <begin position="188"/>
        <end position="197"/>
    </location>
</feature>
<dbReference type="SMART" id="SM00257">
    <property type="entry name" value="LysM"/>
    <property type="match status" value="2"/>
</dbReference>
<organism evidence="4 5">
    <name type="scientific">Solitalea agri</name>
    <dbReference type="NCBI Taxonomy" id="2953739"/>
    <lineage>
        <taxon>Bacteria</taxon>
        <taxon>Pseudomonadati</taxon>
        <taxon>Bacteroidota</taxon>
        <taxon>Sphingobacteriia</taxon>
        <taxon>Sphingobacteriales</taxon>
        <taxon>Sphingobacteriaceae</taxon>
        <taxon>Solitalea</taxon>
    </lineage>
</organism>
<dbReference type="InterPro" id="IPR036908">
    <property type="entry name" value="RlpA-like_sf"/>
</dbReference>
<evidence type="ECO:0000256" key="2">
    <source>
        <dbReference type="SAM" id="SignalP"/>
    </source>
</evidence>
<reference evidence="4" key="1">
    <citation type="submission" date="2022-06" db="EMBL/GenBank/DDBJ databases">
        <title>Solitalea sp. MAHUQ-68 isolated from rhizospheric soil.</title>
        <authorList>
            <person name="Huq M.A."/>
        </authorList>
    </citation>
    <scope>NUCLEOTIDE SEQUENCE</scope>
    <source>
        <strain evidence="4">MAHUQ-68</strain>
    </source>
</reference>
<dbReference type="Gene3D" id="3.10.350.10">
    <property type="entry name" value="LysM domain"/>
    <property type="match status" value="2"/>
</dbReference>
<dbReference type="SUPFAM" id="SSF54106">
    <property type="entry name" value="LysM domain"/>
    <property type="match status" value="2"/>
</dbReference>
<comment type="caution">
    <text evidence="4">The sequence shown here is derived from an EMBL/GenBank/DDBJ whole genome shotgun (WGS) entry which is preliminary data.</text>
</comment>
<dbReference type="Proteomes" id="UP001155182">
    <property type="component" value="Unassembled WGS sequence"/>
</dbReference>
<dbReference type="Pfam" id="PF01476">
    <property type="entry name" value="LysM"/>
    <property type="match status" value="2"/>
</dbReference>